<dbReference type="EMBL" id="CM010637">
    <property type="protein sequence ID" value="RID40697.1"/>
    <property type="molecule type" value="Genomic_DNA"/>
</dbReference>
<protein>
    <submittedName>
        <fullName evidence="1">Uncharacterized protein</fullName>
    </submittedName>
</protein>
<evidence type="ECO:0000313" key="2">
    <source>
        <dbReference type="Proteomes" id="UP000264353"/>
    </source>
</evidence>
<dbReference type="Proteomes" id="UP000264353">
    <property type="component" value="Chromosome A10"/>
</dbReference>
<sequence length="139" mass="16154">MNLVKAIIRLDDDMTRSNKNEDIISIFHNYKQKCDKRSLLLGFSMERNDSDISSDSCELVFEVRLGLDFSKSDLEERLDINMGCCAPEVDSSSEPDLEMSNMIKMMMKLQKRNINKEFEPVLFTNSKTKSIIFAIRKRE</sequence>
<accession>A0A397XJ34</accession>
<gene>
    <name evidence="1" type="ORF">BRARA_J00728</name>
</gene>
<evidence type="ECO:0000313" key="1">
    <source>
        <dbReference type="EMBL" id="RID40697.1"/>
    </source>
</evidence>
<organism evidence="1 2">
    <name type="scientific">Brassica campestris</name>
    <name type="common">Field mustard</name>
    <dbReference type="NCBI Taxonomy" id="3711"/>
    <lineage>
        <taxon>Eukaryota</taxon>
        <taxon>Viridiplantae</taxon>
        <taxon>Streptophyta</taxon>
        <taxon>Embryophyta</taxon>
        <taxon>Tracheophyta</taxon>
        <taxon>Spermatophyta</taxon>
        <taxon>Magnoliopsida</taxon>
        <taxon>eudicotyledons</taxon>
        <taxon>Gunneridae</taxon>
        <taxon>Pentapetalae</taxon>
        <taxon>rosids</taxon>
        <taxon>malvids</taxon>
        <taxon>Brassicales</taxon>
        <taxon>Brassicaceae</taxon>
        <taxon>Brassiceae</taxon>
        <taxon>Brassica</taxon>
    </lineage>
</organism>
<dbReference type="AlphaFoldDB" id="A0A397XJ34"/>
<name>A0A397XJ34_BRACM</name>
<proteinExistence type="predicted"/>
<reference evidence="1 2" key="1">
    <citation type="submission" date="2018-06" db="EMBL/GenBank/DDBJ databases">
        <title>WGS assembly of Brassica rapa FPsc.</title>
        <authorList>
            <person name="Bowman J."/>
            <person name="Kohchi T."/>
            <person name="Yamato K."/>
            <person name="Jenkins J."/>
            <person name="Shu S."/>
            <person name="Ishizaki K."/>
            <person name="Yamaoka S."/>
            <person name="Nishihama R."/>
            <person name="Nakamura Y."/>
            <person name="Berger F."/>
            <person name="Adam C."/>
            <person name="Aki S."/>
            <person name="Althoff F."/>
            <person name="Araki T."/>
            <person name="Arteaga-Vazquez M."/>
            <person name="Balasubrmanian S."/>
            <person name="Bauer D."/>
            <person name="Boehm C."/>
            <person name="Briginshaw L."/>
            <person name="Caballero-Perez J."/>
            <person name="Catarino B."/>
            <person name="Chen F."/>
            <person name="Chiyoda S."/>
            <person name="Chovatia M."/>
            <person name="Davies K."/>
            <person name="Delmans M."/>
            <person name="Demura T."/>
            <person name="Dierschke T."/>
            <person name="Dolan L."/>
            <person name="Dorantes-Acosta A."/>
            <person name="Eklund D."/>
            <person name="Florent S."/>
            <person name="Flores-Sandoval E."/>
            <person name="Fujiyama A."/>
            <person name="Fukuzawa H."/>
            <person name="Galik B."/>
            <person name="Grimanelli D."/>
            <person name="Grimwood J."/>
            <person name="Grossniklaus U."/>
            <person name="Hamada T."/>
            <person name="Haseloff J."/>
            <person name="Hetherington A."/>
            <person name="Higo A."/>
            <person name="Hirakawa Y."/>
            <person name="Hundley H."/>
            <person name="Ikeda Y."/>
            <person name="Inoue K."/>
            <person name="Inoue S."/>
            <person name="Ishida S."/>
            <person name="Jia Q."/>
            <person name="Kakita M."/>
            <person name="Kanazawa T."/>
            <person name="Kawai Y."/>
            <person name="Kawashima T."/>
            <person name="Kennedy M."/>
            <person name="Kinose K."/>
            <person name="Kinoshita T."/>
            <person name="Kohara Y."/>
            <person name="Koide E."/>
            <person name="Komatsu K."/>
            <person name="Kopischke S."/>
            <person name="Kubo M."/>
            <person name="Kyozuka J."/>
            <person name="Lagercrantz U."/>
            <person name="Lin S."/>
            <person name="Lindquist E."/>
            <person name="Lipzen A."/>
            <person name="Lu C."/>
            <person name="Luna E."/>
            <person name="Martienssen R."/>
            <person name="Minamino N."/>
            <person name="Mizutani M."/>
            <person name="Mizutani M."/>
            <person name="Mochizuki N."/>
            <person name="Monte I."/>
            <person name="Mosher R."/>
            <person name="Nagasaki H."/>
            <person name="Nakagami H."/>
            <person name="Naramoto S."/>
            <person name="Nishitani K."/>
            <person name="Ohtani M."/>
            <person name="Okamoto T."/>
            <person name="Okumura M."/>
            <person name="Phillips J."/>
            <person name="Pollak B."/>
            <person name="Reinders A."/>
            <person name="Roevekamp M."/>
            <person name="Sano R."/>
            <person name="Sawa S."/>
            <person name="Schmid M."/>
            <person name="Shirakawa M."/>
            <person name="Solano R."/>
            <person name="Spunde A."/>
            <person name="Suetsugu N."/>
            <person name="Sugano S."/>
            <person name="Sugiyama A."/>
            <person name="Sun R."/>
            <person name="Suzuki Y."/>
            <person name="Takenaka M."/>
            <person name="Takezawa D."/>
            <person name="Tomogane H."/>
            <person name="Tsuzuki M."/>
            <person name="Ueda T."/>
            <person name="Umeda M."/>
            <person name="Ward J."/>
            <person name="Watanabe Y."/>
            <person name="Yazaki K."/>
            <person name="Yokoyama R."/>
            <person name="Yoshitake Y."/>
            <person name="Yotsui I."/>
            <person name="Zachgo S."/>
            <person name="Schmutz J."/>
        </authorList>
    </citation>
    <scope>NUCLEOTIDE SEQUENCE [LARGE SCALE GENOMIC DNA]</scope>
    <source>
        <strain evidence="2">cv. B-3</strain>
    </source>
</reference>